<dbReference type="Gene3D" id="3.40.50.1820">
    <property type="entry name" value="alpha/beta hydrolase"/>
    <property type="match status" value="2"/>
</dbReference>
<dbReference type="InterPro" id="IPR029058">
    <property type="entry name" value="AB_hydrolase_fold"/>
</dbReference>
<name>A0A914S507_PAREQ</name>
<dbReference type="Pfam" id="PF00135">
    <property type="entry name" value="COesterase"/>
    <property type="match status" value="1"/>
</dbReference>
<evidence type="ECO:0000313" key="2">
    <source>
        <dbReference type="Proteomes" id="UP000887564"/>
    </source>
</evidence>
<organism evidence="2 3">
    <name type="scientific">Parascaris equorum</name>
    <name type="common">Equine roundworm</name>
    <dbReference type="NCBI Taxonomy" id="6256"/>
    <lineage>
        <taxon>Eukaryota</taxon>
        <taxon>Metazoa</taxon>
        <taxon>Ecdysozoa</taxon>
        <taxon>Nematoda</taxon>
        <taxon>Chromadorea</taxon>
        <taxon>Rhabditida</taxon>
        <taxon>Spirurina</taxon>
        <taxon>Ascaridomorpha</taxon>
        <taxon>Ascaridoidea</taxon>
        <taxon>Ascarididae</taxon>
        <taxon>Parascaris</taxon>
    </lineage>
</organism>
<reference evidence="3" key="1">
    <citation type="submission" date="2022-11" db="UniProtKB">
        <authorList>
            <consortium name="WormBaseParasite"/>
        </authorList>
    </citation>
    <scope>IDENTIFICATION</scope>
</reference>
<dbReference type="SUPFAM" id="SSF53474">
    <property type="entry name" value="alpha/beta-Hydrolases"/>
    <property type="match status" value="1"/>
</dbReference>
<dbReference type="Proteomes" id="UP000887564">
    <property type="component" value="Unplaced"/>
</dbReference>
<evidence type="ECO:0000259" key="1">
    <source>
        <dbReference type="Pfam" id="PF00135"/>
    </source>
</evidence>
<keyword evidence="2" id="KW-1185">Reference proteome</keyword>
<feature type="domain" description="Carboxylesterase type B" evidence="1">
    <location>
        <begin position="12"/>
        <end position="131"/>
    </location>
</feature>
<dbReference type="InterPro" id="IPR002018">
    <property type="entry name" value="CarbesteraseB"/>
</dbReference>
<sequence length="299" mass="33366">MRIKCFVVTDKRTGQIRGRHVITSRNTSGYVFLGIPYAEPPLGELRYRAPRPVRPWKGTIVVNDYKTSCLWNSTITSNIPEFTRMSEDCLTVNVFTNEKCLLDGGCAVVYMIHGGEYNFDSPMLYRIDFLLTVSPLTEGLFHRAIIMSALLGIPIPPSENFHNKDAEAVENVLNCLRKVDAKKLLDVQRDIEDSGFTFQGPCVDGPDGVLPERVEELLKTARPIKMMIGTVGKEMQNTDYLVCADGSVDREGVRAVCSAVAVWYKISYALSANKTPYILDDPCFFVNSALYSEALTKGL</sequence>
<accession>A0A914S507</accession>
<protein>
    <submittedName>
        <fullName evidence="3">Carboxylesterase type B domain-containing protein</fullName>
    </submittedName>
</protein>
<dbReference type="AlphaFoldDB" id="A0A914S507"/>
<dbReference type="PANTHER" id="PTHR45580:SF6">
    <property type="entry name" value="CARBOXYLESTERASE TYPE B DOMAIN-CONTAINING PROTEIN"/>
    <property type="match status" value="1"/>
</dbReference>
<evidence type="ECO:0000313" key="3">
    <source>
        <dbReference type="WBParaSite" id="PEQ_0000933101-mRNA-1"/>
    </source>
</evidence>
<dbReference type="PANTHER" id="PTHR45580">
    <property type="entry name" value="PROTEIN CBG05369"/>
    <property type="match status" value="1"/>
</dbReference>
<proteinExistence type="predicted"/>
<dbReference type="WBParaSite" id="PEQ_0000933101-mRNA-1">
    <property type="protein sequence ID" value="PEQ_0000933101-mRNA-1"/>
    <property type="gene ID" value="PEQ_0000933101"/>
</dbReference>